<protein>
    <submittedName>
        <fullName evidence="1">Hypothetical UPF0157 protein YqkA</fullName>
    </submittedName>
</protein>
<sequence length="171" mass="19246">MNRFPLIIREYRPEWADHFSTEAAVIAAALGEHLVAIHHIGSTAVEGLSAKPVIDILAEVMNPDAPTAESGLIQAGYQPRGENGIPGRRYFTKGVQARTHQIHAFLPGSPHIIRHLAFRDYLRHFPAIRHEYAAVKYAAQRACQGDMKIYCALKHDFIQFHQQRALALFPF</sequence>
<dbReference type="KEGG" id="paj:PAJ_p0073"/>
<dbReference type="SUPFAM" id="SSF81301">
    <property type="entry name" value="Nucleotidyltransferase"/>
    <property type="match status" value="1"/>
</dbReference>
<dbReference type="EMBL" id="AP012033">
    <property type="protein sequence ID" value="BAK13940.1"/>
    <property type="molecule type" value="Genomic_DNA"/>
</dbReference>
<evidence type="ECO:0000313" key="2">
    <source>
        <dbReference type="Proteomes" id="UP000006690"/>
    </source>
</evidence>
<dbReference type="InterPro" id="IPR043519">
    <property type="entry name" value="NT_sf"/>
</dbReference>
<dbReference type="Proteomes" id="UP000006690">
    <property type="component" value="Plasmid pEA320"/>
</dbReference>
<dbReference type="RefSeq" id="WP_013028047.1">
    <property type="nucleotide sequence ID" value="NC_017533.1"/>
</dbReference>
<accession>A0A0H3LAH6</accession>
<dbReference type="Gene3D" id="3.30.460.10">
    <property type="entry name" value="Beta Polymerase, domain 2"/>
    <property type="match status" value="1"/>
</dbReference>
<dbReference type="Pfam" id="PF04229">
    <property type="entry name" value="GrpB"/>
    <property type="match status" value="1"/>
</dbReference>
<organism evidence="1 2">
    <name type="scientific">Pantoea ananatis (strain AJ13355)</name>
    <dbReference type="NCBI Taxonomy" id="932677"/>
    <lineage>
        <taxon>Bacteria</taxon>
        <taxon>Pseudomonadati</taxon>
        <taxon>Pseudomonadota</taxon>
        <taxon>Gammaproteobacteria</taxon>
        <taxon>Enterobacterales</taxon>
        <taxon>Erwiniaceae</taxon>
        <taxon>Pantoea</taxon>
    </lineage>
</organism>
<proteinExistence type="predicted"/>
<name>A0A0H3LAH6_PANAA</name>
<dbReference type="PATRIC" id="fig|932677.3.peg.4452"/>
<dbReference type="PANTHER" id="PTHR34822:SF1">
    <property type="entry name" value="GRPB FAMILY PROTEIN"/>
    <property type="match status" value="1"/>
</dbReference>
<keyword evidence="1" id="KW-0614">Plasmid</keyword>
<gene>
    <name evidence="1" type="primary">yqkA</name>
    <name evidence="1" type="ORF">PAJ_p0073</name>
</gene>
<dbReference type="HOGENOM" id="CLU_086407_4_1_6"/>
<dbReference type="AlphaFoldDB" id="A0A0H3LAH6"/>
<dbReference type="eggNOG" id="COG2320">
    <property type="taxonomic scope" value="Bacteria"/>
</dbReference>
<geneLocation type="plasmid" evidence="1 2">
    <name>pEA320</name>
</geneLocation>
<dbReference type="InterPro" id="IPR007344">
    <property type="entry name" value="GrpB/CoaE"/>
</dbReference>
<dbReference type="PANTHER" id="PTHR34822">
    <property type="entry name" value="GRPB DOMAIN PROTEIN (AFU_ORTHOLOGUE AFUA_1G01530)"/>
    <property type="match status" value="1"/>
</dbReference>
<evidence type="ECO:0000313" key="1">
    <source>
        <dbReference type="EMBL" id="BAK13940.1"/>
    </source>
</evidence>
<reference evidence="2" key="1">
    <citation type="journal article" date="2012" name="Appl. Microbiol. Biotechnol.">
        <title>The complete genome sequence of Pantoea ananatis AJ13355, an organism with great biotechnological potential.</title>
        <authorList>
            <person name="Hara Y."/>
            <person name="Kadotani N."/>
            <person name="Izui H."/>
            <person name="Katashkina J.I."/>
            <person name="Kuvaeva T.M."/>
            <person name="Andreeva I.G."/>
            <person name="Golubeva L.I."/>
            <person name="Malko D.B."/>
            <person name="Makeev V.J."/>
            <person name="Mashko S.V."/>
            <person name="Kozlov Y.I."/>
        </authorList>
    </citation>
    <scope>NUCLEOTIDE SEQUENCE [LARGE SCALE GENOMIC DNA]</scope>
    <source>
        <strain evidence="2">AJ13355</strain>
        <plasmid evidence="2">Plasmid pEA320</plasmid>
    </source>
</reference>
<dbReference type="OrthoDB" id="9799092at2"/>